<evidence type="ECO:0000313" key="2">
    <source>
        <dbReference type="Proteomes" id="UP000814140"/>
    </source>
</evidence>
<reference evidence="1" key="1">
    <citation type="submission" date="2021-03" db="EMBL/GenBank/DDBJ databases">
        <authorList>
            <consortium name="DOE Joint Genome Institute"/>
            <person name="Ahrendt S."/>
            <person name="Looney B.P."/>
            <person name="Miyauchi S."/>
            <person name="Morin E."/>
            <person name="Drula E."/>
            <person name="Courty P.E."/>
            <person name="Chicoki N."/>
            <person name="Fauchery L."/>
            <person name="Kohler A."/>
            <person name="Kuo A."/>
            <person name="Labutti K."/>
            <person name="Pangilinan J."/>
            <person name="Lipzen A."/>
            <person name="Riley R."/>
            <person name="Andreopoulos W."/>
            <person name="He G."/>
            <person name="Johnson J."/>
            <person name="Barry K.W."/>
            <person name="Grigoriev I.V."/>
            <person name="Nagy L."/>
            <person name="Hibbett D."/>
            <person name="Henrissat B."/>
            <person name="Matheny P.B."/>
            <person name="Labbe J."/>
            <person name="Martin F."/>
        </authorList>
    </citation>
    <scope>NUCLEOTIDE SEQUENCE</scope>
    <source>
        <strain evidence="1">HHB10654</strain>
    </source>
</reference>
<name>A0ACB8T260_9AGAM</name>
<organism evidence="1 2">
    <name type="scientific">Artomyces pyxidatus</name>
    <dbReference type="NCBI Taxonomy" id="48021"/>
    <lineage>
        <taxon>Eukaryota</taxon>
        <taxon>Fungi</taxon>
        <taxon>Dikarya</taxon>
        <taxon>Basidiomycota</taxon>
        <taxon>Agaricomycotina</taxon>
        <taxon>Agaricomycetes</taxon>
        <taxon>Russulales</taxon>
        <taxon>Auriscalpiaceae</taxon>
        <taxon>Artomyces</taxon>
    </lineage>
</organism>
<dbReference type="Proteomes" id="UP000814140">
    <property type="component" value="Unassembled WGS sequence"/>
</dbReference>
<gene>
    <name evidence="1" type="ORF">BV25DRAFT_1907597</name>
</gene>
<reference evidence="1" key="2">
    <citation type="journal article" date="2022" name="New Phytol.">
        <title>Evolutionary transition to the ectomycorrhizal habit in the genomes of a hyperdiverse lineage of mushroom-forming fungi.</title>
        <authorList>
            <person name="Looney B."/>
            <person name="Miyauchi S."/>
            <person name="Morin E."/>
            <person name="Drula E."/>
            <person name="Courty P.E."/>
            <person name="Kohler A."/>
            <person name="Kuo A."/>
            <person name="LaButti K."/>
            <person name="Pangilinan J."/>
            <person name="Lipzen A."/>
            <person name="Riley R."/>
            <person name="Andreopoulos W."/>
            <person name="He G."/>
            <person name="Johnson J."/>
            <person name="Nolan M."/>
            <person name="Tritt A."/>
            <person name="Barry K.W."/>
            <person name="Grigoriev I.V."/>
            <person name="Nagy L.G."/>
            <person name="Hibbett D."/>
            <person name="Henrissat B."/>
            <person name="Matheny P.B."/>
            <person name="Labbe J."/>
            <person name="Martin F.M."/>
        </authorList>
    </citation>
    <scope>NUCLEOTIDE SEQUENCE</scope>
    <source>
        <strain evidence="1">HHB10654</strain>
    </source>
</reference>
<accession>A0ACB8T260</accession>
<dbReference type="EMBL" id="MU277208">
    <property type="protein sequence ID" value="KAI0062198.1"/>
    <property type="molecule type" value="Genomic_DNA"/>
</dbReference>
<sequence>MLARVLRSPCQRPFSTSSPLFSGHNKWSKIKQKKGVMDAQKSQIYGRANREILLAVRNGGSADPEKNIALFNTLKKARADGVPKANIESALQKAIGGKDKGDQLATYEAMAHGSVGVVIECLTDNGNRTVHKLREILKRHNANFATVGFMFQRKGCVRLALQSEKNQDALIEVALEAGAEDFDSDVADGGGYEIEFVCPPPELARLTAAVTAPELGAELLTSELIYAPSEAGAVEDDALENMIGELVGELEENEDTLHVWTTLDT</sequence>
<evidence type="ECO:0000313" key="1">
    <source>
        <dbReference type="EMBL" id="KAI0062198.1"/>
    </source>
</evidence>
<proteinExistence type="predicted"/>
<protein>
    <submittedName>
        <fullName evidence="1">YebC-like protein</fullName>
    </submittedName>
</protein>
<keyword evidence="2" id="KW-1185">Reference proteome</keyword>
<comment type="caution">
    <text evidence="1">The sequence shown here is derived from an EMBL/GenBank/DDBJ whole genome shotgun (WGS) entry which is preliminary data.</text>
</comment>